<name>A0ABT4LFM4_9PROT</name>
<feature type="transmembrane region" description="Helical" evidence="1">
    <location>
        <begin position="34"/>
        <end position="53"/>
    </location>
</feature>
<gene>
    <name evidence="2" type="ORF">O4H49_03825</name>
</gene>
<evidence type="ECO:0000313" key="3">
    <source>
        <dbReference type="Proteomes" id="UP001069802"/>
    </source>
</evidence>
<dbReference type="RefSeq" id="WP_269422089.1">
    <property type="nucleotide sequence ID" value="NZ_JAPWGY010000001.1"/>
</dbReference>
<keyword evidence="1" id="KW-0472">Membrane</keyword>
<keyword evidence="1" id="KW-1133">Transmembrane helix</keyword>
<accession>A0ABT4LFM4</accession>
<comment type="caution">
    <text evidence="2">The sequence shown here is derived from an EMBL/GenBank/DDBJ whole genome shotgun (WGS) entry which is preliminary data.</text>
</comment>
<sequence length="142" mass="17132">MSHLYHRYLRKRARETSINTKIIEEKAQREKSMLLAYFLWLFTGVIGGHRFYLGRHFSAFMLLLAFVSLMVSFYHIELFLLLFILIPTPPYIIFAAFWFWILLFVFDLFWTASAVNKINRSLKKYREKEDNFSCIQYPTEPK</sequence>
<feature type="transmembrane region" description="Helical" evidence="1">
    <location>
        <begin position="60"/>
        <end position="86"/>
    </location>
</feature>
<evidence type="ECO:0000313" key="2">
    <source>
        <dbReference type="EMBL" id="MCZ4279892.1"/>
    </source>
</evidence>
<evidence type="ECO:0000256" key="1">
    <source>
        <dbReference type="SAM" id="Phobius"/>
    </source>
</evidence>
<dbReference type="Proteomes" id="UP001069802">
    <property type="component" value="Unassembled WGS sequence"/>
</dbReference>
<feature type="transmembrane region" description="Helical" evidence="1">
    <location>
        <begin position="92"/>
        <end position="115"/>
    </location>
</feature>
<keyword evidence="1" id="KW-0812">Transmembrane</keyword>
<reference evidence="2" key="1">
    <citation type="submission" date="2022-12" db="EMBL/GenBank/DDBJ databases">
        <title>Bacterial isolates from different developmental stages of Nematostella vectensis.</title>
        <authorList>
            <person name="Fraune S."/>
        </authorList>
    </citation>
    <scope>NUCLEOTIDE SEQUENCE</scope>
    <source>
        <strain evidence="2">G21630-S1</strain>
    </source>
</reference>
<protein>
    <submittedName>
        <fullName evidence="2">TM2 domain-containing protein</fullName>
    </submittedName>
</protein>
<dbReference type="EMBL" id="JAPWGY010000001">
    <property type="protein sequence ID" value="MCZ4279892.1"/>
    <property type="molecule type" value="Genomic_DNA"/>
</dbReference>
<organism evidence="2 3">
    <name type="scientific">Kiloniella laminariae</name>
    <dbReference type="NCBI Taxonomy" id="454162"/>
    <lineage>
        <taxon>Bacteria</taxon>
        <taxon>Pseudomonadati</taxon>
        <taxon>Pseudomonadota</taxon>
        <taxon>Alphaproteobacteria</taxon>
        <taxon>Rhodospirillales</taxon>
        <taxon>Kiloniellaceae</taxon>
        <taxon>Kiloniella</taxon>
    </lineage>
</organism>
<proteinExistence type="predicted"/>
<keyword evidence="3" id="KW-1185">Reference proteome</keyword>